<organism evidence="1 2">
    <name type="scientific">Cryobacterium frigoriphilum</name>
    <dbReference type="NCBI Taxonomy" id="1259150"/>
    <lineage>
        <taxon>Bacteria</taxon>
        <taxon>Bacillati</taxon>
        <taxon>Actinomycetota</taxon>
        <taxon>Actinomycetes</taxon>
        <taxon>Micrococcales</taxon>
        <taxon>Microbacteriaceae</taxon>
        <taxon>Cryobacterium</taxon>
    </lineage>
</organism>
<name>A0A4R8ZTD2_9MICO</name>
<dbReference type="OrthoDB" id="5125921at2"/>
<gene>
    <name evidence="1" type="ORF">E3T55_19940</name>
</gene>
<keyword evidence="2" id="KW-1185">Reference proteome</keyword>
<reference evidence="1 2" key="1">
    <citation type="submission" date="2019-03" db="EMBL/GenBank/DDBJ databases">
        <title>Genomics of glacier-inhabiting Cryobacterium strains.</title>
        <authorList>
            <person name="Liu Q."/>
            <person name="Xin Y.-H."/>
        </authorList>
    </citation>
    <scope>NUCLEOTIDE SEQUENCE [LARGE SCALE GENOMIC DNA]</scope>
    <source>
        <strain evidence="1 2">Hh14</strain>
    </source>
</reference>
<evidence type="ECO:0000313" key="2">
    <source>
        <dbReference type="Proteomes" id="UP000297447"/>
    </source>
</evidence>
<evidence type="ECO:0000313" key="1">
    <source>
        <dbReference type="EMBL" id="TFD44833.1"/>
    </source>
</evidence>
<dbReference type="AlphaFoldDB" id="A0A4R8ZTD2"/>
<dbReference type="EMBL" id="SOHE01000091">
    <property type="protein sequence ID" value="TFD44833.1"/>
    <property type="molecule type" value="Genomic_DNA"/>
</dbReference>
<protein>
    <submittedName>
        <fullName evidence="1">Uncharacterized protein</fullName>
    </submittedName>
</protein>
<accession>A0A4R8ZTD2</accession>
<dbReference type="Proteomes" id="UP000297447">
    <property type="component" value="Unassembled WGS sequence"/>
</dbReference>
<dbReference type="Pfam" id="PF20218">
    <property type="entry name" value="DUF6578"/>
    <property type="match status" value="1"/>
</dbReference>
<proteinExistence type="predicted"/>
<comment type="caution">
    <text evidence="1">The sequence shown here is derived from an EMBL/GenBank/DDBJ whole genome shotgun (WGS) entry which is preliminary data.</text>
</comment>
<dbReference type="InterPro" id="IPR046485">
    <property type="entry name" value="DUF6578"/>
</dbReference>
<dbReference type="RefSeq" id="WP_134521361.1">
    <property type="nucleotide sequence ID" value="NZ_SOHE01000091.1"/>
</dbReference>
<sequence length="182" mass="20703">MKDLGSQLTPVSNKESKRDTGVRVRYIGTYEPIDRVDVEVAEPEDIVPSQEPRETDVWFTEWQVAEDSLDVVLDQHVDWSLVPMDQNWVSRLFAGRRTIPLQLDTYADAVRDSSGQSDRTQLSGRVARIDQISVRYHPSKDPKERGVLVPETGGATQHSVLSFRQSRGHHGKVVGWIVRLRE</sequence>